<dbReference type="EMBL" id="WVIE01000013">
    <property type="protein sequence ID" value="NDJ18099.1"/>
    <property type="molecule type" value="Genomic_DNA"/>
</dbReference>
<dbReference type="GO" id="GO:0006744">
    <property type="term" value="P:ubiquinone biosynthetic process"/>
    <property type="evidence" value="ECO:0007669"/>
    <property type="project" value="InterPro"/>
</dbReference>
<keyword evidence="9" id="KW-1185">Reference proteome</keyword>
<dbReference type="Proteomes" id="UP000646053">
    <property type="component" value="Unassembled WGS sequence"/>
</dbReference>
<organism evidence="8 9">
    <name type="scientific">Myxacorys almedinensis A</name>
    <dbReference type="NCBI Taxonomy" id="2690445"/>
    <lineage>
        <taxon>Bacteria</taxon>
        <taxon>Bacillati</taxon>
        <taxon>Cyanobacteriota</taxon>
        <taxon>Cyanophyceae</taxon>
        <taxon>Leptolyngbyales</taxon>
        <taxon>Leptolyngbyaceae</taxon>
        <taxon>Myxacorys</taxon>
        <taxon>Myxacorys almedinensis</taxon>
    </lineage>
</organism>
<evidence type="ECO:0000313" key="8">
    <source>
        <dbReference type="EMBL" id="NDJ18099.1"/>
    </source>
</evidence>
<evidence type="ECO:0000256" key="1">
    <source>
        <dbReference type="ARBA" id="ARBA00001974"/>
    </source>
</evidence>
<dbReference type="Gene3D" id="3.50.50.60">
    <property type="entry name" value="FAD/NAD(P)-binding domain"/>
    <property type="match status" value="2"/>
</dbReference>
<dbReference type="GO" id="GO:0110142">
    <property type="term" value="C:ubiquinone biosynthesis complex"/>
    <property type="evidence" value="ECO:0007669"/>
    <property type="project" value="UniProtKB-ARBA"/>
</dbReference>
<dbReference type="AlphaFoldDB" id="A0A8J7Z1U7"/>
<keyword evidence="3" id="KW-0285">Flavoprotein</keyword>
<dbReference type="RefSeq" id="WP_162423626.1">
    <property type="nucleotide sequence ID" value="NZ_WVIE01000013.1"/>
</dbReference>
<name>A0A8J7Z1U7_9CYAN</name>
<dbReference type="NCBIfam" id="NF005612">
    <property type="entry name" value="PRK07364.1"/>
    <property type="match status" value="1"/>
</dbReference>
<feature type="domain" description="FAD-binding" evidence="7">
    <location>
        <begin position="20"/>
        <end position="350"/>
    </location>
</feature>
<evidence type="ECO:0000313" key="9">
    <source>
        <dbReference type="Proteomes" id="UP000646053"/>
    </source>
</evidence>
<evidence type="ECO:0000259" key="7">
    <source>
        <dbReference type="Pfam" id="PF01494"/>
    </source>
</evidence>
<dbReference type="Pfam" id="PF01494">
    <property type="entry name" value="FAD_binding_3"/>
    <property type="match status" value="1"/>
</dbReference>
<dbReference type="NCBIfam" id="TIGR01988">
    <property type="entry name" value="Ubi-OHases"/>
    <property type="match status" value="1"/>
</dbReference>
<proteinExistence type="inferred from homology"/>
<dbReference type="InterPro" id="IPR010971">
    <property type="entry name" value="UbiH/COQ6"/>
</dbReference>
<protein>
    <submittedName>
        <fullName evidence="8">FAD-dependent hydroxylase</fullName>
    </submittedName>
</protein>
<dbReference type="GO" id="GO:0071949">
    <property type="term" value="F:FAD binding"/>
    <property type="evidence" value="ECO:0007669"/>
    <property type="project" value="InterPro"/>
</dbReference>
<evidence type="ECO:0000256" key="6">
    <source>
        <dbReference type="ARBA" id="ARBA00023033"/>
    </source>
</evidence>
<dbReference type="PANTHER" id="PTHR43876:SF7">
    <property type="entry name" value="UBIQUINONE BIOSYNTHESIS MONOOXYGENASE COQ6, MITOCHONDRIAL"/>
    <property type="match status" value="1"/>
</dbReference>
<accession>A0A8J7Z1U7</accession>
<sequence length="415" mass="46190">MALEQPVVSQVTANRTDYDYDLMIVGGGIVGTLLACALKDSNLSIALIEAETHSQAVAKAQAYSITLLSSQILQGLGVWDTLRPQIETYNTVRLSDAAHPSVVQFLPTDIGTQTLGYVAEHRVLLATLQAYLDGCSNVHHLCPAKVVQTKFQTDGAILDVAMADQNQSLRTRLVIAADGSRSPLRQQAKIRTYGWKYWQACVVATFQLETPHNNTAYEWFWEGGPSGILPLPNNRCRIVWTVPKAEAETMLALSEGEFTERFTRRYGAHFSRPTLEGDRYAFPVQLLHSSRYVCSRLALIGDAAHCCHPLGGQGINMGIRDAAALAQVLQTACDRGEDIASLKVLKRYERWRQWENLMILSVTDLLNRAFSTQLLPVVFLRRVALHMLQTIQPFKSLTFRLMSGLIGRTPHLAQR</sequence>
<gene>
    <name evidence="8" type="ORF">GS601_12500</name>
</gene>
<dbReference type="PRINTS" id="PR00420">
    <property type="entry name" value="RNGMNOXGNASE"/>
</dbReference>
<dbReference type="FunFam" id="3.50.50.60:FF:000021">
    <property type="entry name" value="Ubiquinone biosynthesis monooxygenase COQ6"/>
    <property type="match status" value="1"/>
</dbReference>
<dbReference type="PANTHER" id="PTHR43876">
    <property type="entry name" value="UBIQUINONE BIOSYNTHESIS MONOOXYGENASE COQ6, MITOCHONDRIAL"/>
    <property type="match status" value="1"/>
</dbReference>
<dbReference type="SUPFAM" id="SSF51905">
    <property type="entry name" value="FAD/NAD(P)-binding domain"/>
    <property type="match status" value="1"/>
</dbReference>
<dbReference type="InterPro" id="IPR002938">
    <property type="entry name" value="FAD-bd"/>
</dbReference>
<dbReference type="GO" id="GO:0016705">
    <property type="term" value="F:oxidoreductase activity, acting on paired donors, with incorporation or reduction of molecular oxygen"/>
    <property type="evidence" value="ECO:0007669"/>
    <property type="project" value="InterPro"/>
</dbReference>
<evidence type="ECO:0000256" key="5">
    <source>
        <dbReference type="ARBA" id="ARBA00023002"/>
    </source>
</evidence>
<dbReference type="InterPro" id="IPR018168">
    <property type="entry name" value="Ubi_Hdrlase_CS"/>
</dbReference>
<comment type="cofactor">
    <cofactor evidence="1">
        <name>FAD</name>
        <dbReference type="ChEBI" id="CHEBI:57692"/>
    </cofactor>
</comment>
<keyword evidence="5" id="KW-0560">Oxidoreductase</keyword>
<dbReference type="PROSITE" id="PS01304">
    <property type="entry name" value="UBIH"/>
    <property type="match status" value="1"/>
</dbReference>
<dbReference type="GO" id="GO:0004497">
    <property type="term" value="F:monooxygenase activity"/>
    <property type="evidence" value="ECO:0007669"/>
    <property type="project" value="UniProtKB-KW"/>
</dbReference>
<dbReference type="InterPro" id="IPR036188">
    <property type="entry name" value="FAD/NAD-bd_sf"/>
</dbReference>
<reference evidence="8" key="1">
    <citation type="submission" date="2019-12" db="EMBL/GenBank/DDBJ databases">
        <title>High-Quality draft genome sequences of three cyanobacteria isolated from the limestone walls of the Old Cathedral of Coimbra.</title>
        <authorList>
            <person name="Tiago I."/>
            <person name="Soares F."/>
            <person name="Portugal A."/>
        </authorList>
    </citation>
    <scope>NUCLEOTIDE SEQUENCE</scope>
    <source>
        <strain evidence="8">A</strain>
    </source>
</reference>
<keyword evidence="6" id="KW-0503">Monooxygenase</keyword>
<comment type="similarity">
    <text evidence="2">Belongs to the UbiH/COQ6 family.</text>
</comment>
<evidence type="ECO:0000256" key="3">
    <source>
        <dbReference type="ARBA" id="ARBA00022630"/>
    </source>
</evidence>
<keyword evidence="4" id="KW-0274">FAD</keyword>
<comment type="caution">
    <text evidence="8">The sequence shown here is derived from an EMBL/GenBank/DDBJ whole genome shotgun (WGS) entry which is preliminary data.</text>
</comment>
<evidence type="ECO:0000256" key="4">
    <source>
        <dbReference type="ARBA" id="ARBA00022827"/>
    </source>
</evidence>
<evidence type="ECO:0000256" key="2">
    <source>
        <dbReference type="ARBA" id="ARBA00005349"/>
    </source>
</evidence>
<dbReference type="InterPro" id="IPR051205">
    <property type="entry name" value="UbiH/COQ6_monooxygenase"/>
</dbReference>